<dbReference type="GO" id="GO:0005770">
    <property type="term" value="C:late endosome"/>
    <property type="evidence" value="ECO:0007669"/>
    <property type="project" value="TreeGrafter"/>
</dbReference>
<dbReference type="InterPro" id="IPR019155">
    <property type="entry name" value="CLEC16A/TT9_N"/>
</dbReference>
<dbReference type="Proteomes" id="UP000653305">
    <property type="component" value="Unassembled WGS sequence"/>
</dbReference>
<sequence length="204" mass="24147">MWFSFWKSRDRYSLDELRFLIDQLMKVQIVNEVNKDFVIEALRSVSELITYGDQHDAAYFECDINASLFFMEKQVMGEFVRILRISRTLIVSLQLLQTMSIMIQNLKSDHSIYYMFSNEHVNYLITYQFDFRNEELLSYYISFLRFALEFCCFMLSLIVLSILSYTSLHHFLEFCLPDTGFSTACGLGKGNKWEVEQGYNFSPS</sequence>
<comment type="caution">
    <text evidence="3">The sequence shown here is derived from an EMBL/GenBank/DDBJ whole genome shotgun (WGS) entry which is preliminary data.</text>
</comment>
<evidence type="ECO:0000313" key="3">
    <source>
        <dbReference type="EMBL" id="GFP84384.1"/>
    </source>
</evidence>
<dbReference type="AlphaFoldDB" id="A0A830BI18"/>
<dbReference type="PANTHER" id="PTHR21481:SF4">
    <property type="entry name" value="PROTEIN TRANSPARENT TESTA 9"/>
    <property type="match status" value="1"/>
</dbReference>
<gene>
    <name evidence="3" type="ORF">PHJA_000582200</name>
</gene>
<keyword evidence="1" id="KW-0812">Transmembrane</keyword>
<dbReference type="OrthoDB" id="294052at2759"/>
<keyword evidence="1" id="KW-0472">Membrane</keyword>
<reference evidence="3" key="1">
    <citation type="submission" date="2020-07" db="EMBL/GenBank/DDBJ databases">
        <title>Ethylene signaling mediates host invasion by parasitic plants.</title>
        <authorList>
            <person name="Yoshida S."/>
        </authorList>
    </citation>
    <scope>NUCLEOTIDE SEQUENCE</scope>
    <source>
        <strain evidence="3">Okayama</strain>
    </source>
</reference>
<keyword evidence="4" id="KW-1185">Reference proteome</keyword>
<accession>A0A830BI18</accession>
<keyword evidence="1" id="KW-1133">Transmembrane helix</keyword>
<organism evidence="3 4">
    <name type="scientific">Phtheirospermum japonicum</name>
    <dbReference type="NCBI Taxonomy" id="374723"/>
    <lineage>
        <taxon>Eukaryota</taxon>
        <taxon>Viridiplantae</taxon>
        <taxon>Streptophyta</taxon>
        <taxon>Embryophyta</taxon>
        <taxon>Tracheophyta</taxon>
        <taxon>Spermatophyta</taxon>
        <taxon>Magnoliopsida</taxon>
        <taxon>eudicotyledons</taxon>
        <taxon>Gunneridae</taxon>
        <taxon>Pentapetalae</taxon>
        <taxon>asterids</taxon>
        <taxon>lamiids</taxon>
        <taxon>Lamiales</taxon>
        <taxon>Orobanchaceae</taxon>
        <taxon>Orobanchaceae incertae sedis</taxon>
        <taxon>Phtheirospermum</taxon>
    </lineage>
</organism>
<dbReference type="PANTHER" id="PTHR21481">
    <property type="entry name" value="PROTEIN CLEC16A"/>
    <property type="match status" value="1"/>
</dbReference>
<dbReference type="Pfam" id="PF09758">
    <property type="entry name" value="FPL"/>
    <property type="match status" value="1"/>
</dbReference>
<dbReference type="InterPro" id="IPR039272">
    <property type="entry name" value="CLEC16A/TT9"/>
</dbReference>
<dbReference type="GO" id="GO:0016197">
    <property type="term" value="P:endosomal transport"/>
    <property type="evidence" value="ECO:0007669"/>
    <property type="project" value="TreeGrafter"/>
</dbReference>
<feature type="domain" description="FPL" evidence="2">
    <location>
        <begin position="42"/>
        <end position="146"/>
    </location>
</feature>
<feature type="transmembrane region" description="Helical" evidence="1">
    <location>
        <begin position="139"/>
        <end position="163"/>
    </location>
</feature>
<evidence type="ECO:0000256" key="1">
    <source>
        <dbReference type="SAM" id="Phobius"/>
    </source>
</evidence>
<dbReference type="GO" id="GO:0005794">
    <property type="term" value="C:Golgi apparatus"/>
    <property type="evidence" value="ECO:0007669"/>
    <property type="project" value="TreeGrafter"/>
</dbReference>
<dbReference type="EMBL" id="BMAC01000083">
    <property type="protein sequence ID" value="GFP84384.1"/>
    <property type="molecule type" value="Genomic_DNA"/>
</dbReference>
<protein>
    <submittedName>
        <fullName evidence="3">Protein clec16a homolog</fullName>
    </submittedName>
</protein>
<evidence type="ECO:0000259" key="2">
    <source>
        <dbReference type="Pfam" id="PF09758"/>
    </source>
</evidence>
<dbReference type="GO" id="GO:1901096">
    <property type="term" value="P:regulation of autophagosome maturation"/>
    <property type="evidence" value="ECO:0007669"/>
    <property type="project" value="TreeGrafter"/>
</dbReference>
<evidence type="ECO:0000313" key="4">
    <source>
        <dbReference type="Proteomes" id="UP000653305"/>
    </source>
</evidence>
<dbReference type="GO" id="GO:0007034">
    <property type="term" value="P:vacuolar transport"/>
    <property type="evidence" value="ECO:0007669"/>
    <property type="project" value="TreeGrafter"/>
</dbReference>
<proteinExistence type="predicted"/>
<name>A0A830BI18_9LAMI</name>